<evidence type="ECO:0000256" key="15">
    <source>
        <dbReference type="SAM" id="MobiDB-lite"/>
    </source>
</evidence>
<dbReference type="InterPro" id="IPR036236">
    <property type="entry name" value="Znf_C2H2_sf"/>
</dbReference>
<feature type="compositionally biased region" description="Basic residues" evidence="15">
    <location>
        <begin position="591"/>
        <end position="606"/>
    </location>
</feature>
<comment type="caution">
    <text evidence="17">The sequence shown here is derived from an EMBL/GenBank/DDBJ whole genome shotgun (WGS) entry which is preliminary data.</text>
</comment>
<feature type="domain" description="C2H2-type" evidence="16">
    <location>
        <begin position="1755"/>
        <end position="1782"/>
    </location>
</feature>
<dbReference type="Pfam" id="PF13912">
    <property type="entry name" value="zf-C2H2_6"/>
    <property type="match status" value="2"/>
</dbReference>
<dbReference type="OrthoDB" id="427030at2759"/>
<dbReference type="GO" id="GO:0000978">
    <property type="term" value="F:RNA polymerase II cis-regulatory region sequence-specific DNA binding"/>
    <property type="evidence" value="ECO:0007669"/>
    <property type="project" value="TreeGrafter"/>
</dbReference>
<feature type="compositionally biased region" description="Basic residues" evidence="15">
    <location>
        <begin position="1526"/>
        <end position="1537"/>
    </location>
</feature>
<feature type="domain" description="C2H2-type" evidence="16">
    <location>
        <begin position="418"/>
        <end position="445"/>
    </location>
</feature>
<evidence type="ECO:0000256" key="14">
    <source>
        <dbReference type="PROSITE-ProRule" id="PRU00042"/>
    </source>
</evidence>
<dbReference type="FunFam" id="3.30.160.60:FF:000624">
    <property type="entry name" value="zinc finger protein 697"/>
    <property type="match status" value="2"/>
</dbReference>
<dbReference type="GO" id="GO:0045596">
    <property type="term" value="P:negative regulation of cell differentiation"/>
    <property type="evidence" value="ECO:0007669"/>
    <property type="project" value="UniProtKB-ARBA"/>
</dbReference>
<dbReference type="FunFam" id="3.30.160.60:FF:000100">
    <property type="entry name" value="Zinc finger 45-like"/>
    <property type="match status" value="2"/>
</dbReference>
<feature type="domain" description="C2H2-type" evidence="16">
    <location>
        <begin position="1460"/>
        <end position="1488"/>
    </location>
</feature>
<feature type="domain" description="C2H2-type" evidence="16">
    <location>
        <begin position="1939"/>
        <end position="1966"/>
    </location>
</feature>
<feature type="region of interest" description="Disordered" evidence="15">
    <location>
        <begin position="1575"/>
        <end position="1637"/>
    </location>
</feature>
<feature type="region of interest" description="Disordered" evidence="15">
    <location>
        <begin position="299"/>
        <end position="339"/>
    </location>
</feature>
<evidence type="ECO:0000256" key="7">
    <source>
        <dbReference type="ARBA" id="ARBA00022771"/>
    </source>
</evidence>
<feature type="domain" description="C2H2-type" evidence="16">
    <location>
        <begin position="1995"/>
        <end position="2029"/>
    </location>
</feature>
<feature type="domain" description="C2H2-type" evidence="16">
    <location>
        <begin position="1432"/>
        <end position="1459"/>
    </location>
</feature>
<dbReference type="FunFam" id="3.30.160.60:FF:001010">
    <property type="entry name" value="zinc finger protein 64 isoform X3"/>
    <property type="match status" value="1"/>
</dbReference>
<keyword evidence="7 14" id="KW-0863">Zinc-finger</keyword>
<feature type="domain" description="C2H2-type" evidence="16">
    <location>
        <begin position="850"/>
        <end position="878"/>
    </location>
</feature>
<feature type="domain" description="C2H2-type" evidence="16">
    <location>
        <begin position="1348"/>
        <end position="1375"/>
    </location>
</feature>
<dbReference type="PROSITE" id="PS00028">
    <property type="entry name" value="ZINC_FINGER_C2H2_1"/>
    <property type="match status" value="30"/>
</dbReference>
<feature type="domain" description="C2H2-type" evidence="16">
    <location>
        <begin position="1404"/>
        <end position="1431"/>
    </location>
</feature>
<accession>A0A812DV11</accession>
<keyword evidence="11" id="KW-0238">DNA-binding</keyword>
<dbReference type="FunFam" id="3.30.160.60:FF:002343">
    <property type="entry name" value="Zinc finger protein 33A"/>
    <property type="match status" value="1"/>
</dbReference>
<feature type="compositionally biased region" description="Low complexity" evidence="15">
    <location>
        <begin position="329"/>
        <end position="339"/>
    </location>
</feature>
<feature type="compositionally biased region" description="Basic and acidic residues" evidence="15">
    <location>
        <begin position="27"/>
        <end position="40"/>
    </location>
</feature>
<evidence type="ECO:0000256" key="13">
    <source>
        <dbReference type="ARBA" id="ARBA00023242"/>
    </source>
</evidence>
<feature type="domain" description="C2H2-type" evidence="16">
    <location>
        <begin position="527"/>
        <end position="554"/>
    </location>
</feature>
<dbReference type="PROSITE" id="PS50157">
    <property type="entry name" value="ZINC_FINGER_C2H2_2"/>
    <property type="match status" value="31"/>
</dbReference>
<feature type="compositionally biased region" description="Polar residues" evidence="15">
    <location>
        <begin position="705"/>
        <end position="723"/>
    </location>
</feature>
<dbReference type="FunFam" id="3.30.160.60:FF:001270">
    <property type="entry name" value="zinc finger protein 583 isoform X1"/>
    <property type="match status" value="1"/>
</dbReference>
<dbReference type="GO" id="GO:0000122">
    <property type="term" value="P:negative regulation of transcription by RNA polymerase II"/>
    <property type="evidence" value="ECO:0007669"/>
    <property type="project" value="UniProtKB-ARBA"/>
</dbReference>
<comment type="function">
    <text evidence="1">May be involved in transcriptional regulation.</text>
</comment>
<dbReference type="GO" id="GO:0008270">
    <property type="term" value="F:zinc ion binding"/>
    <property type="evidence" value="ECO:0007669"/>
    <property type="project" value="UniProtKB-KW"/>
</dbReference>
<dbReference type="GO" id="GO:0005634">
    <property type="term" value="C:nucleus"/>
    <property type="evidence" value="ECO:0007669"/>
    <property type="project" value="UniProtKB-SubCell"/>
</dbReference>
<dbReference type="FunFam" id="3.30.160.60:FF:000557">
    <property type="entry name" value="zinc finger and SCAN domain-containing protein 29"/>
    <property type="match status" value="1"/>
</dbReference>
<evidence type="ECO:0000256" key="9">
    <source>
        <dbReference type="ARBA" id="ARBA00022843"/>
    </source>
</evidence>
<dbReference type="SMART" id="SM00355">
    <property type="entry name" value="ZnF_C2H2"/>
    <property type="match status" value="33"/>
</dbReference>
<evidence type="ECO:0000256" key="1">
    <source>
        <dbReference type="ARBA" id="ARBA00003767"/>
    </source>
</evidence>
<dbReference type="Gene3D" id="3.30.160.60">
    <property type="entry name" value="Classic Zinc Finger"/>
    <property type="match status" value="27"/>
</dbReference>
<dbReference type="FunFam" id="3.30.160.60:FF:000478">
    <property type="entry name" value="Zinc finger protein 133"/>
    <property type="match status" value="1"/>
</dbReference>
<feature type="region of interest" description="Disordered" evidence="15">
    <location>
        <begin position="568"/>
        <end position="606"/>
    </location>
</feature>
<keyword evidence="6" id="KW-0677">Repeat</keyword>
<feature type="compositionally biased region" description="Polar residues" evidence="15">
    <location>
        <begin position="574"/>
        <end position="590"/>
    </location>
</feature>
<feature type="compositionally biased region" description="Polar residues" evidence="15">
    <location>
        <begin position="1"/>
        <end position="13"/>
    </location>
</feature>
<comment type="subcellular location">
    <subcellularLocation>
        <location evidence="2">Nucleus</location>
    </subcellularLocation>
</comment>
<dbReference type="FunFam" id="3.30.160.60:FF:000774">
    <property type="entry name" value="Zinc finger protein"/>
    <property type="match status" value="1"/>
</dbReference>
<feature type="domain" description="C2H2-type" evidence="16">
    <location>
        <begin position="446"/>
        <end position="473"/>
    </location>
</feature>
<feature type="domain" description="C2H2-type" evidence="16">
    <location>
        <begin position="1087"/>
        <end position="1114"/>
    </location>
</feature>
<gene>
    <name evidence="17" type="ORF">SPHA_60978</name>
</gene>
<name>A0A812DV11_ACAPH</name>
<evidence type="ECO:0000256" key="12">
    <source>
        <dbReference type="ARBA" id="ARBA00023163"/>
    </source>
</evidence>
<dbReference type="PANTHER" id="PTHR24393">
    <property type="entry name" value="ZINC FINGER PROTEIN"/>
    <property type="match status" value="1"/>
</dbReference>
<protein>
    <submittedName>
        <fullName evidence="17">KRAB</fullName>
    </submittedName>
</protein>
<dbReference type="EMBL" id="CAHIKZ030004274">
    <property type="protein sequence ID" value="CAE1309225.1"/>
    <property type="molecule type" value="Genomic_DNA"/>
</dbReference>
<dbReference type="FunFam" id="3.30.160.60:FF:000295">
    <property type="entry name" value="zinc finger protein 19"/>
    <property type="match status" value="1"/>
</dbReference>
<keyword evidence="18" id="KW-1185">Reference proteome</keyword>
<feature type="domain" description="C2H2-type" evidence="16">
    <location>
        <begin position="1699"/>
        <end position="1726"/>
    </location>
</feature>
<feature type="region of interest" description="Disordered" evidence="15">
    <location>
        <begin position="1260"/>
        <end position="1282"/>
    </location>
</feature>
<feature type="domain" description="C2H2-type" evidence="16">
    <location>
        <begin position="790"/>
        <end position="817"/>
    </location>
</feature>
<feature type="domain" description="C2H2-type" evidence="16">
    <location>
        <begin position="818"/>
        <end position="846"/>
    </location>
</feature>
<evidence type="ECO:0000256" key="6">
    <source>
        <dbReference type="ARBA" id="ARBA00022737"/>
    </source>
</evidence>
<keyword evidence="13" id="KW-0539">Nucleus</keyword>
<keyword evidence="10" id="KW-0805">Transcription regulation</keyword>
<evidence type="ECO:0000259" key="16">
    <source>
        <dbReference type="PROSITE" id="PS50157"/>
    </source>
</evidence>
<evidence type="ECO:0000256" key="10">
    <source>
        <dbReference type="ARBA" id="ARBA00023015"/>
    </source>
</evidence>
<evidence type="ECO:0000256" key="2">
    <source>
        <dbReference type="ARBA" id="ARBA00004123"/>
    </source>
</evidence>
<feature type="domain" description="C2H2-type" evidence="16">
    <location>
        <begin position="502"/>
        <end position="522"/>
    </location>
</feature>
<evidence type="ECO:0000256" key="8">
    <source>
        <dbReference type="ARBA" id="ARBA00022833"/>
    </source>
</evidence>
<evidence type="ECO:0000256" key="3">
    <source>
        <dbReference type="ARBA" id="ARBA00006991"/>
    </source>
</evidence>
<evidence type="ECO:0000256" key="4">
    <source>
        <dbReference type="ARBA" id="ARBA00022499"/>
    </source>
</evidence>
<dbReference type="FunFam" id="3.30.160.60:FF:001963">
    <property type="entry name" value="Replication initiator 1"/>
    <property type="match status" value="1"/>
</dbReference>
<feature type="domain" description="C2H2-type" evidence="16">
    <location>
        <begin position="1031"/>
        <end position="1058"/>
    </location>
</feature>
<feature type="domain" description="C2H2-type" evidence="16">
    <location>
        <begin position="1376"/>
        <end position="1403"/>
    </location>
</feature>
<dbReference type="FunFam" id="3.30.160.60:FF:001498">
    <property type="entry name" value="Zinc finger protein 404"/>
    <property type="match status" value="1"/>
</dbReference>
<feature type="domain" description="C2H2-type" evidence="16">
    <location>
        <begin position="1727"/>
        <end position="1754"/>
    </location>
</feature>
<dbReference type="GO" id="GO:0001228">
    <property type="term" value="F:DNA-binding transcription activator activity, RNA polymerase II-specific"/>
    <property type="evidence" value="ECO:0007669"/>
    <property type="project" value="TreeGrafter"/>
</dbReference>
<dbReference type="FunFam" id="3.30.160.60:FF:000446">
    <property type="entry name" value="Zinc finger protein"/>
    <property type="match status" value="3"/>
</dbReference>
<evidence type="ECO:0000256" key="5">
    <source>
        <dbReference type="ARBA" id="ARBA00022723"/>
    </source>
</evidence>
<feature type="domain" description="C2H2-type" evidence="16">
    <location>
        <begin position="761"/>
        <end position="788"/>
    </location>
</feature>
<evidence type="ECO:0000313" key="17">
    <source>
        <dbReference type="EMBL" id="CAE1309225.1"/>
    </source>
</evidence>
<feature type="compositionally biased region" description="Polar residues" evidence="15">
    <location>
        <begin position="1596"/>
        <end position="1607"/>
    </location>
</feature>
<keyword evidence="4" id="KW-1017">Isopeptide bond</keyword>
<dbReference type="InterPro" id="IPR013087">
    <property type="entry name" value="Znf_C2H2_type"/>
</dbReference>
<evidence type="ECO:0000256" key="11">
    <source>
        <dbReference type="ARBA" id="ARBA00023125"/>
    </source>
</evidence>
<feature type="domain" description="C2H2-type" evidence="16">
    <location>
        <begin position="1883"/>
        <end position="1910"/>
    </location>
</feature>
<sequence length="2052" mass="232093">MPTAESSVAQVTTKIEAEISESSRNNALDKTDPHSEKDTDPNQPPSIYNNLREIIAKSLGATQISNGQRLSKTINQDYSTVTFGSAAKLYQPPSLLRGFQTSKSTSDHIFGRLKPHSLISDKDEVLGSPTFQSTLSIDSSAPTRVNNENIFGSLASITEKVKDNPKNTDVGPFSSSSLSGSFYFENNASDKKPKFLDQCDSATWEDYPNNSTGFNNPVDNSTPLEEHLIEKPTINDNPAFQSLYDSKSHDSIPIKQEGSKSSCLIDSKLDIASLFDQDIYTSALNDALKSLPSTASTSFLNNTSENTDPLLPSATDVSNSQPLQEIQKSENSPSSFMSSASTMMASSSMPSIMSMMDNSQLDLLTDTSTPTVAAVTASANDTPSMVHTYKCNLCCMVFCDSKLFAKHLDKHSKSPNPFMCTECGKQCSRQYDLKVHARTHTGERPYKCKFCNRGFAISRNLVAHLRIHTGERPYKCETCSKSFTQQSALRTHSRIHTGEKPYLCKACGKQFAYSYVLNSHLRNSKLYRCDYCEGMYIGACTMAQHMKSHENENGKLDPLLLEKKSAHKDGQLKEPTNTNASKKQASQTNPKSKKNSKKKLAVSKGKGKANNLLSDLYSEFQDQPMPNLDYSDLLQNSDLLSKFDDQSAGFDTKGDNSAKAGNFLPYQTLQSKTESLLDQISSEGYNAQIAEYGEELDKIFEDSVDTASGSKQNPEQSLANSSHQGGGFGGKLNSYFKYAKHLSQRHHAMISRKVKARPKTYICWHCQHGFGLFKNLSKHMVQHWKKKRKFNCQHCFRKFTKQQASVIHQKIHEFKKRFKCNVCSKEFVYASNLRPHQKLTHSLQYRFKPFKCQYCLQTFGRYYFFSTHLKLSHPEISPKISFQNSSVDPKFLVPRSGTDYSIANDKQHLAAATNVEENTIVKSEYQKEDLAKEANLKNSEHLLTVNPVKKRRTGRQKSNNQIVVYLNDEVENDSKRKKQLPADFTETSGIITRHASNGGGCNFSCTFCDRSFNQRHQLIVHLRIHTGEKPYKCTWCQKAFRVSNDLNVHTRIHTGYRPYHCKICDKTFTVLRNLSTHMRVHTGERPFQCNICAKRFSQKSALTVHQRIHTGSKPFKCELCPQSFAHSSSLRQHKQRHQNNQFVEKEFWCTICRQAFADYSELVVHVEEHSNNSQGSDNVVKIKLEGCSSPSQIAASTTPDYLSPAKSHYSYQNARSLVKDQSDVVFSNQGFINNDGAPTIKAEPEAVNIMESLKFKALTDDDDDYNGQSTPSADPALSNDNVKKAIQYQTSSSRRKKSKVSQVLSPEAMIYPPSDMNLNVSNADYSENFQKEEFQPSLENDNGISCSYSCEECGKGFSLKRQLQAHIRTHADKKPYICQFCNKSFQNANNFKVHPCSHTDEGPYKCEMCGHSFPILLNLTAHMRTHMGERPFRCEYCSKQFSQKSALTIHIRTHTGAKPFKCQLCDQTFTYSYSLNVHYKHQHNMTTGAGKVQDQSVAGKVFKCDECNQTFANSSMLSVHRRIHKPQNQNRGRRRRYSSNQSRVTYDSKLPEEYLSLSYDERKGDLVEVQAGLNLPNFDQDNSAEGASKEPLPENGMNSYQSQTTRFRITDRMNLRSKQPKCSRSTPNQPGKDIPVEEYSKESLETTDVSDQKNLLELQDALNVSSQGSESVCNVCGKSFSQRAHLNAHYRIHTGERPYRCRCCTKAFRVRSDLTVHVRTHTGERPYKCRFCPKAFSISRNLTAHLRTHTGERPFPCQHCSKRFTQKSALTVHLRTHTGVRPYICMQCGETFAYSHSLKVHMKNHDKSDSFNQFTNTTGNRSRKNNATSNKLLGNYQQNTQDQNSNCSPSKSTRNSTRNIAPNVMQEQSPPPVASSSNNNRPYSCQVCGKSFMQNSQLVAHLRIHSGERPYLCRWCPKTFRLSSDLTVHQRVHTGEKPYKCEQCGKTFSISRNLITHMRTHTGERPFQCLCCNKRFTQKSALTVHMRTHTGATPYKCDVCRETFAYSSCLSLHKKHKKAIDCNHCGEVLLGKCAFRSHMQTHETDKTFLIRE</sequence>
<dbReference type="Pfam" id="PF00096">
    <property type="entry name" value="zf-C2H2"/>
    <property type="match status" value="20"/>
</dbReference>
<dbReference type="FunFam" id="3.30.160.60:FF:000646">
    <property type="entry name" value="Myeloid zinc finger 1"/>
    <property type="match status" value="1"/>
</dbReference>
<feature type="region of interest" description="Disordered" evidence="15">
    <location>
        <begin position="1836"/>
        <end position="1857"/>
    </location>
</feature>
<feature type="domain" description="C2H2-type" evidence="16">
    <location>
        <begin position="1003"/>
        <end position="1030"/>
    </location>
</feature>
<dbReference type="FunFam" id="3.30.160.60:FF:000688">
    <property type="entry name" value="zinc finger protein 197 isoform X1"/>
    <property type="match status" value="1"/>
</dbReference>
<feature type="region of interest" description="Disordered" evidence="15">
    <location>
        <begin position="704"/>
        <end position="726"/>
    </location>
</feature>
<dbReference type="FunFam" id="3.30.160.60:FF:000663">
    <property type="entry name" value="Zinc finger protein 45"/>
    <property type="match status" value="1"/>
</dbReference>
<keyword evidence="8" id="KW-0862">Zinc</keyword>
<feature type="region of interest" description="Disordered" evidence="15">
    <location>
        <begin position="1"/>
        <end position="46"/>
    </location>
</feature>
<evidence type="ECO:0000313" key="18">
    <source>
        <dbReference type="Proteomes" id="UP000597762"/>
    </source>
</evidence>
<feature type="domain" description="C2H2-type" evidence="16">
    <location>
        <begin position="1147"/>
        <end position="1174"/>
    </location>
</feature>
<feature type="domain" description="C2H2-type" evidence="16">
    <location>
        <begin position="1967"/>
        <end position="1994"/>
    </location>
</feature>
<feature type="region of interest" description="Disordered" evidence="15">
    <location>
        <begin position="1526"/>
        <end position="1545"/>
    </location>
</feature>
<feature type="domain" description="C2H2-type" evidence="16">
    <location>
        <begin position="1502"/>
        <end position="1529"/>
    </location>
</feature>
<feature type="domain" description="C2H2-type" evidence="16">
    <location>
        <begin position="474"/>
        <end position="501"/>
    </location>
</feature>
<feature type="domain" description="C2H2-type" evidence="16">
    <location>
        <begin position="1911"/>
        <end position="1938"/>
    </location>
</feature>
<proteinExistence type="inferred from homology"/>
<dbReference type="Proteomes" id="UP000597762">
    <property type="component" value="Unassembled WGS sequence"/>
</dbReference>
<dbReference type="SUPFAM" id="SSF57667">
    <property type="entry name" value="beta-beta-alpha zinc fingers"/>
    <property type="match status" value="16"/>
</dbReference>
<organism evidence="17 18">
    <name type="scientific">Acanthosepion pharaonis</name>
    <name type="common">Pharaoh cuttlefish</name>
    <name type="synonym">Sepia pharaonis</name>
    <dbReference type="NCBI Taxonomy" id="158019"/>
    <lineage>
        <taxon>Eukaryota</taxon>
        <taxon>Metazoa</taxon>
        <taxon>Spiralia</taxon>
        <taxon>Lophotrochozoa</taxon>
        <taxon>Mollusca</taxon>
        <taxon>Cephalopoda</taxon>
        <taxon>Coleoidea</taxon>
        <taxon>Decapodiformes</taxon>
        <taxon>Sepiida</taxon>
        <taxon>Sepiina</taxon>
        <taxon>Sepiidae</taxon>
        <taxon>Acanthosepion</taxon>
    </lineage>
</organism>
<dbReference type="FunFam" id="3.30.160.60:FF:000325">
    <property type="entry name" value="ZFP90 zinc finger protein"/>
    <property type="match status" value="1"/>
</dbReference>
<comment type="similarity">
    <text evidence="3">Belongs to the krueppel C2H2-type zinc-finger protein family.</text>
</comment>
<keyword evidence="5" id="KW-0479">Metal-binding</keyword>
<feature type="domain" description="C2H2-type" evidence="16">
    <location>
        <begin position="1671"/>
        <end position="1698"/>
    </location>
</feature>
<dbReference type="FunFam" id="3.30.160.60:FF:000690">
    <property type="entry name" value="Zinc finger protein 354C"/>
    <property type="match status" value="1"/>
</dbReference>
<feature type="domain" description="C2H2-type" evidence="16">
    <location>
        <begin position="1115"/>
        <end position="1142"/>
    </location>
</feature>
<feature type="domain" description="C2H2-type" evidence="16">
    <location>
        <begin position="1783"/>
        <end position="1810"/>
    </location>
</feature>
<feature type="domain" description="C2H2-type" evidence="16">
    <location>
        <begin position="1059"/>
        <end position="1086"/>
    </location>
</feature>
<feature type="compositionally biased region" description="Polar residues" evidence="15">
    <location>
        <begin position="1616"/>
        <end position="1629"/>
    </location>
</feature>
<reference evidence="17" key="1">
    <citation type="submission" date="2021-01" db="EMBL/GenBank/DDBJ databases">
        <authorList>
            <person name="Li R."/>
            <person name="Bekaert M."/>
        </authorList>
    </citation>
    <scope>NUCLEOTIDE SEQUENCE</scope>
    <source>
        <strain evidence="17">Farmed</strain>
    </source>
</reference>
<dbReference type="PANTHER" id="PTHR24393:SF34">
    <property type="entry name" value="PR_SET DOMAIN 13"/>
    <property type="match status" value="1"/>
</dbReference>
<feature type="compositionally biased region" description="Polar residues" evidence="15">
    <location>
        <begin position="315"/>
        <end position="326"/>
    </location>
</feature>
<dbReference type="FunFam" id="3.30.160.60:FF:000912">
    <property type="entry name" value="Zinc finger protein 660"/>
    <property type="match status" value="1"/>
</dbReference>
<keyword evidence="9" id="KW-0832">Ubl conjugation</keyword>
<dbReference type="FunFam" id="3.30.160.60:FF:002274">
    <property type="entry name" value="Zinc finger protein 432"/>
    <property type="match status" value="1"/>
</dbReference>
<keyword evidence="12" id="KW-0804">Transcription</keyword>